<reference evidence="2 3" key="1">
    <citation type="submission" date="2016-07" db="EMBL/GenBank/DDBJ databases">
        <title>Pervasive Adenine N6-methylation of Active Genes in Fungi.</title>
        <authorList>
            <consortium name="DOE Joint Genome Institute"/>
            <person name="Mondo S.J."/>
            <person name="Dannebaum R.O."/>
            <person name="Kuo R.C."/>
            <person name="Labutti K."/>
            <person name="Haridas S."/>
            <person name="Kuo A."/>
            <person name="Salamov A."/>
            <person name="Ahrendt S.R."/>
            <person name="Lipzen A."/>
            <person name="Sullivan W."/>
            <person name="Andreopoulos W.B."/>
            <person name="Clum A."/>
            <person name="Lindquist E."/>
            <person name="Daum C."/>
            <person name="Ramamoorthy G.K."/>
            <person name="Gryganskyi A."/>
            <person name="Culley D."/>
            <person name="Magnuson J.K."/>
            <person name="James T.Y."/>
            <person name="O'Malley M.A."/>
            <person name="Stajich J.E."/>
            <person name="Spatafora J.W."/>
            <person name="Visel A."/>
            <person name="Grigoriev I.V."/>
        </authorList>
    </citation>
    <scope>NUCLEOTIDE SEQUENCE [LARGE SCALE GENOMIC DNA]</scope>
    <source>
        <strain evidence="2 3">NRRL 1336</strain>
    </source>
</reference>
<proteinExistence type="predicted"/>
<comment type="caution">
    <text evidence="2">The sequence shown here is derived from an EMBL/GenBank/DDBJ whole genome shotgun (WGS) entry which is preliminary data.</text>
</comment>
<feature type="region of interest" description="Disordered" evidence="1">
    <location>
        <begin position="181"/>
        <end position="222"/>
    </location>
</feature>
<feature type="compositionally biased region" description="Polar residues" evidence="1">
    <location>
        <begin position="181"/>
        <end position="193"/>
    </location>
</feature>
<name>A0A1X2I609_9FUNG</name>
<evidence type="ECO:0000256" key="1">
    <source>
        <dbReference type="SAM" id="MobiDB-lite"/>
    </source>
</evidence>
<evidence type="ECO:0000313" key="2">
    <source>
        <dbReference type="EMBL" id="ORZ09191.1"/>
    </source>
</evidence>
<gene>
    <name evidence="2" type="ORF">BCR42DRAFT_423924</name>
</gene>
<accession>A0A1X2I609</accession>
<dbReference type="Proteomes" id="UP000193560">
    <property type="component" value="Unassembled WGS sequence"/>
</dbReference>
<dbReference type="EMBL" id="MCGE01000028">
    <property type="protein sequence ID" value="ORZ09191.1"/>
    <property type="molecule type" value="Genomic_DNA"/>
</dbReference>
<feature type="compositionally biased region" description="Low complexity" evidence="1">
    <location>
        <begin position="194"/>
        <end position="211"/>
    </location>
</feature>
<dbReference type="OrthoDB" id="2285859at2759"/>
<dbReference type="AlphaFoldDB" id="A0A1X2I609"/>
<sequence length="394" mass="44084">MLDCLPLEIVYQILAHVPYSEFPILHKALPGHLVELALLGKLKQQQHSQQEESLLKLVSTNRNEMVAPFYKPRIPTSPQLLSNQSLYHYTHHAENNLERSNESSIPLFFKHMDLEHRMVWLAPDIKSTQYYFEVKDFYVSHGKLILRQQRHQALQHSQGKPKEKVLGSLWDIRNKFPSSRSGNFSGVASQGNHLTTLSATSSPSPALTLSPPSSPPSPSYSQFPLFDSPSVHMCLSPQQQPGTFTMSMEADTTTSGNSNTSGSMQQQAMKDEHNNHNNINSSTSPLSPQLNSDSIRSIILDACCVLTLNKGAHGIGATGSNHHQNHSSRLATKDTTLTTTKRYGFPPRPLVPWGYSDQLPMGYIRTFPWDTSFCCGYFVVEQVAVSMSDFLDFL</sequence>
<evidence type="ECO:0000313" key="3">
    <source>
        <dbReference type="Proteomes" id="UP000193560"/>
    </source>
</evidence>
<protein>
    <submittedName>
        <fullName evidence="2">Uncharacterized protein</fullName>
    </submittedName>
</protein>
<organism evidence="2 3">
    <name type="scientific">Absidia repens</name>
    <dbReference type="NCBI Taxonomy" id="90262"/>
    <lineage>
        <taxon>Eukaryota</taxon>
        <taxon>Fungi</taxon>
        <taxon>Fungi incertae sedis</taxon>
        <taxon>Mucoromycota</taxon>
        <taxon>Mucoromycotina</taxon>
        <taxon>Mucoromycetes</taxon>
        <taxon>Mucorales</taxon>
        <taxon>Cunninghamellaceae</taxon>
        <taxon>Absidia</taxon>
    </lineage>
</organism>
<feature type="region of interest" description="Disordered" evidence="1">
    <location>
        <begin position="249"/>
        <end position="288"/>
    </location>
</feature>
<keyword evidence="3" id="KW-1185">Reference proteome</keyword>
<feature type="compositionally biased region" description="Low complexity" evidence="1">
    <location>
        <begin position="252"/>
        <end position="263"/>
    </location>
</feature>